<feature type="domain" description="Glycosyltransferase subfamily 4-like N-terminal" evidence="4">
    <location>
        <begin position="91"/>
        <end position="203"/>
    </location>
</feature>
<keyword evidence="6" id="KW-1185">Reference proteome</keyword>
<dbReference type="AlphaFoldDB" id="A0A4R6E7C9"/>
<organism evidence="5 6">
    <name type="scientific">Azoarcus indigens</name>
    <dbReference type="NCBI Taxonomy" id="29545"/>
    <lineage>
        <taxon>Bacteria</taxon>
        <taxon>Pseudomonadati</taxon>
        <taxon>Pseudomonadota</taxon>
        <taxon>Betaproteobacteria</taxon>
        <taxon>Rhodocyclales</taxon>
        <taxon>Zoogloeaceae</taxon>
        <taxon>Azoarcus</taxon>
    </lineage>
</organism>
<evidence type="ECO:0000259" key="3">
    <source>
        <dbReference type="Pfam" id="PF00534"/>
    </source>
</evidence>
<dbReference type="SUPFAM" id="SSF53756">
    <property type="entry name" value="UDP-Glycosyltransferase/glycogen phosphorylase"/>
    <property type="match status" value="1"/>
</dbReference>
<gene>
    <name evidence="5" type="ORF">C7389_104199</name>
</gene>
<dbReference type="Pfam" id="PF00534">
    <property type="entry name" value="Glycos_transf_1"/>
    <property type="match status" value="1"/>
</dbReference>
<dbReference type="Gene3D" id="3.40.50.2000">
    <property type="entry name" value="Glycogen Phosphorylase B"/>
    <property type="match status" value="2"/>
</dbReference>
<sequence>MTHPRPRLVVYTRVYPNSAQPNYGLFVRERMRRVAAELDLVVVAPVPWFPFQGLLRRLRPHYRPAVPAYEEQDGIRVYHPRFFCFPGVLKWSDAWLQALGSLPLMRRLKREFGYELIDSHFVYPDGAAARLLSRWLGVPYTITLRGSLLRFGRSKAQKRQIDQAIHDAARVFSVADSLRQDAISWGHDPAHLQVVGNGVDLDRFRPEDQAESRRRLGLPEGVRMLVSVGGLTERKGFHRVIEVLPQLRQSHGDIHFVVAGGASPEGNNRAELEAQIAALGLQDCVHLIGAKSPDELRYVYSAGDVFVLATRFEGWANVFLEASACGLPIVTTRVGGNAEVVSSDDVGLLVPYGDADALRDALRAAFEREWKREAILEHARINAWQTRIPQLLAAFQAITAPAAAAVPAAGDGLADGAK</sequence>
<dbReference type="Proteomes" id="UP000295129">
    <property type="component" value="Unassembled WGS sequence"/>
</dbReference>
<keyword evidence="2 5" id="KW-0808">Transferase</keyword>
<reference evidence="5 6" key="1">
    <citation type="submission" date="2019-03" db="EMBL/GenBank/DDBJ databases">
        <title>Genomic Encyclopedia of Type Strains, Phase IV (KMG-IV): sequencing the most valuable type-strain genomes for metagenomic binning, comparative biology and taxonomic classification.</title>
        <authorList>
            <person name="Goeker M."/>
        </authorList>
    </citation>
    <scope>NUCLEOTIDE SEQUENCE [LARGE SCALE GENOMIC DNA]</scope>
    <source>
        <strain evidence="5 6">DSM 12121</strain>
    </source>
</reference>
<dbReference type="EMBL" id="SNVV01000004">
    <property type="protein sequence ID" value="TDN53845.1"/>
    <property type="molecule type" value="Genomic_DNA"/>
</dbReference>
<proteinExistence type="predicted"/>
<comment type="caution">
    <text evidence="5">The sequence shown here is derived from an EMBL/GenBank/DDBJ whole genome shotgun (WGS) entry which is preliminary data.</text>
</comment>
<dbReference type="RefSeq" id="WP_211168185.1">
    <property type="nucleotide sequence ID" value="NZ_SNVV01000004.1"/>
</dbReference>
<evidence type="ECO:0000256" key="2">
    <source>
        <dbReference type="ARBA" id="ARBA00022679"/>
    </source>
</evidence>
<evidence type="ECO:0000313" key="6">
    <source>
        <dbReference type="Proteomes" id="UP000295129"/>
    </source>
</evidence>
<accession>A0A4R6E7C9</accession>
<evidence type="ECO:0000313" key="5">
    <source>
        <dbReference type="EMBL" id="TDN53845.1"/>
    </source>
</evidence>
<keyword evidence="1" id="KW-0328">Glycosyltransferase</keyword>
<dbReference type="GO" id="GO:0016757">
    <property type="term" value="F:glycosyltransferase activity"/>
    <property type="evidence" value="ECO:0007669"/>
    <property type="project" value="UniProtKB-KW"/>
</dbReference>
<feature type="domain" description="Glycosyl transferase family 1" evidence="3">
    <location>
        <begin position="209"/>
        <end position="380"/>
    </location>
</feature>
<evidence type="ECO:0000259" key="4">
    <source>
        <dbReference type="Pfam" id="PF13439"/>
    </source>
</evidence>
<dbReference type="InterPro" id="IPR028098">
    <property type="entry name" value="Glyco_trans_4-like_N"/>
</dbReference>
<dbReference type="PANTHER" id="PTHR12526">
    <property type="entry name" value="GLYCOSYLTRANSFERASE"/>
    <property type="match status" value="1"/>
</dbReference>
<protein>
    <submittedName>
        <fullName evidence="5">Glycosyltransferase involved in cell wall biosynthesis</fullName>
    </submittedName>
</protein>
<dbReference type="Pfam" id="PF13439">
    <property type="entry name" value="Glyco_transf_4"/>
    <property type="match status" value="1"/>
</dbReference>
<dbReference type="PANTHER" id="PTHR12526:SF510">
    <property type="entry name" value="D-INOSITOL 3-PHOSPHATE GLYCOSYLTRANSFERASE"/>
    <property type="match status" value="1"/>
</dbReference>
<evidence type="ECO:0000256" key="1">
    <source>
        <dbReference type="ARBA" id="ARBA00022676"/>
    </source>
</evidence>
<name>A0A4R6E7C9_9RHOO</name>
<dbReference type="InterPro" id="IPR001296">
    <property type="entry name" value="Glyco_trans_1"/>
</dbReference>